<dbReference type="PANTHER" id="PTHR12931">
    <property type="entry name" value="UBIQUITIN THIOLESTERASE PROTEIN OTUB"/>
    <property type="match status" value="1"/>
</dbReference>
<keyword evidence="4" id="KW-0833">Ubl conjugation pathway</keyword>
<evidence type="ECO:0000313" key="8">
    <source>
        <dbReference type="EMBL" id="TRX98656.1"/>
    </source>
</evidence>
<dbReference type="Gene3D" id="1.20.1300.20">
    <property type="entry name" value="Peptidase C65 Otubain, subdomain 2"/>
    <property type="match status" value="1"/>
</dbReference>
<proteinExistence type="predicted"/>
<dbReference type="PANTHER" id="PTHR12931:SF15">
    <property type="entry name" value="UBIQUITIN THIOESTERASE OTUBAIN-LIKE"/>
    <property type="match status" value="1"/>
</dbReference>
<evidence type="ECO:0000256" key="2">
    <source>
        <dbReference type="ARBA" id="ARBA00012759"/>
    </source>
</evidence>
<dbReference type="AlphaFoldDB" id="A0A553IEP4"/>
<evidence type="ECO:0000256" key="1">
    <source>
        <dbReference type="ARBA" id="ARBA00000707"/>
    </source>
</evidence>
<dbReference type="GO" id="GO:0005634">
    <property type="term" value="C:nucleus"/>
    <property type="evidence" value="ECO:0007669"/>
    <property type="project" value="TreeGrafter"/>
</dbReference>
<gene>
    <name evidence="8" type="ORF">FHL15_000730</name>
</gene>
<comment type="caution">
    <text evidence="8">The sequence shown here is derived from an EMBL/GenBank/DDBJ whole genome shotgun (WGS) entry which is preliminary data.</text>
</comment>
<dbReference type="STRING" id="2512241.A0A553IEP4"/>
<evidence type="ECO:0000256" key="5">
    <source>
        <dbReference type="ARBA" id="ARBA00022801"/>
    </source>
</evidence>
<feature type="region of interest" description="Disordered" evidence="7">
    <location>
        <begin position="180"/>
        <end position="204"/>
    </location>
</feature>
<feature type="compositionally biased region" description="Low complexity" evidence="7">
    <location>
        <begin position="133"/>
        <end position="156"/>
    </location>
</feature>
<name>A0A553IEP4_9PEZI</name>
<feature type="region of interest" description="Disordered" evidence="7">
    <location>
        <begin position="1"/>
        <end position="32"/>
    </location>
</feature>
<dbReference type="EC" id="3.4.19.12" evidence="2"/>
<keyword evidence="6" id="KW-0788">Thiol protease</keyword>
<dbReference type="SUPFAM" id="SSF54001">
    <property type="entry name" value="Cysteine proteinases"/>
    <property type="match status" value="1"/>
</dbReference>
<evidence type="ECO:0000313" key="9">
    <source>
        <dbReference type="Proteomes" id="UP000319160"/>
    </source>
</evidence>
<dbReference type="CDD" id="cd22749">
    <property type="entry name" value="Otubain_C65"/>
    <property type="match status" value="1"/>
</dbReference>
<accession>A0A553IEP4</accession>
<organism evidence="8 9">
    <name type="scientific">Xylaria flabelliformis</name>
    <dbReference type="NCBI Taxonomy" id="2512241"/>
    <lineage>
        <taxon>Eukaryota</taxon>
        <taxon>Fungi</taxon>
        <taxon>Dikarya</taxon>
        <taxon>Ascomycota</taxon>
        <taxon>Pezizomycotina</taxon>
        <taxon>Sordariomycetes</taxon>
        <taxon>Xylariomycetidae</taxon>
        <taxon>Xylariales</taxon>
        <taxon>Xylariaceae</taxon>
        <taxon>Xylaria</taxon>
    </lineage>
</organism>
<dbReference type="GO" id="GO:0043130">
    <property type="term" value="F:ubiquitin binding"/>
    <property type="evidence" value="ECO:0007669"/>
    <property type="project" value="TreeGrafter"/>
</dbReference>
<dbReference type="Gene3D" id="3.30.200.60">
    <property type="entry name" value="Peptidase C65 Otubain, subdomain 1"/>
    <property type="match status" value="1"/>
</dbReference>
<protein>
    <recommendedName>
        <fullName evidence="2">ubiquitinyl hydrolase 1</fullName>
        <ecNumber evidence="2">3.4.19.12</ecNumber>
    </recommendedName>
</protein>
<feature type="region of interest" description="Disordered" evidence="7">
    <location>
        <begin position="122"/>
        <end position="156"/>
    </location>
</feature>
<feature type="compositionally biased region" description="Basic and acidic residues" evidence="7">
    <location>
        <begin position="666"/>
        <end position="678"/>
    </location>
</feature>
<dbReference type="GO" id="GO:0071108">
    <property type="term" value="P:protein K48-linked deubiquitination"/>
    <property type="evidence" value="ECO:0007669"/>
    <property type="project" value="TreeGrafter"/>
</dbReference>
<dbReference type="OrthoDB" id="18915at2759"/>
<dbReference type="InterPro" id="IPR042468">
    <property type="entry name" value="Peptidase_C65_otubain_sub1"/>
</dbReference>
<evidence type="ECO:0000256" key="7">
    <source>
        <dbReference type="SAM" id="MobiDB-lite"/>
    </source>
</evidence>
<feature type="region of interest" description="Disordered" evidence="7">
    <location>
        <begin position="645"/>
        <end position="678"/>
    </location>
</feature>
<dbReference type="GO" id="GO:0004843">
    <property type="term" value="F:cysteine-type deubiquitinase activity"/>
    <property type="evidence" value="ECO:0007669"/>
    <property type="project" value="UniProtKB-EC"/>
</dbReference>
<keyword evidence="9" id="KW-1185">Reference proteome</keyword>
<dbReference type="EMBL" id="VFLP01000002">
    <property type="protein sequence ID" value="TRX98656.1"/>
    <property type="molecule type" value="Genomic_DNA"/>
</dbReference>
<evidence type="ECO:0000256" key="6">
    <source>
        <dbReference type="ARBA" id="ARBA00022807"/>
    </source>
</evidence>
<feature type="compositionally biased region" description="Low complexity" evidence="7">
    <location>
        <begin position="183"/>
        <end position="193"/>
    </location>
</feature>
<evidence type="ECO:0000256" key="4">
    <source>
        <dbReference type="ARBA" id="ARBA00022786"/>
    </source>
</evidence>
<feature type="compositionally biased region" description="Polar residues" evidence="7">
    <location>
        <begin position="10"/>
        <end position="19"/>
    </location>
</feature>
<keyword evidence="3" id="KW-0645">Protease</keyword>
<dbReference type="InterPro" id="IPR019400">
    <property type="entry name" value="Peptidase_C65_otubain"/>
</dbReference>
<evidence type="ECO:0000256" key="3">
    <source>
        <dbReference type="ARBA" id="ARBA00022670"/>
    </source>
</evidence>
<dbReference type="InterPro" id="IPR038765">
    <property type="entry name" value="Papain-like_cys_pep_sf"/>
</dbReference>
<dbReference type="InterPro" id="IPR042467">
    <property type="entry name" value="Peptidase_C65_otubain_sub2"/>
</dbReference>
<feature type="compositionally biased region" description="Basic residues" evidence="7">
    <location>
        <begin position="194"/>
        <end position="204"/>
    </location>
</feature>
<sequence length="678" mass="74191">MGVGSKLARQKQNSASRSPSPDRGTDSNSTDLGIGLGIGMGMGLGMFQPQPTPYLPFSLYPDGLHVANAGLPQYTFASTPLFGGGHVGGSTAGNNDAGVGGRSGPSSAGTFPAATNRNFHASASGGPAGMGAGVQPVQPVQGLGPPTTVAASDGYSSSSAGSLHPCLFDIPMPVSIPRHHLSQHQNQPQQQQQRHQHQHRHLPQRPHFSDRTTIHYKMELEQNEIAQQEAAARDFEPQLKGPLVGEKESSQAITEEYARADPIYVAKTMVSRKSFKRIPTIGQCKATVIVVGEITAIAFAYFETLVKCGNINLVQSELHRMTELNKYVEEVTGGEPSILELMMEATLMLFNDIIADMSERRDPMPNLFTKFNDPQTSNCFVYHLRLLASARLKGNSAQYQPYLDDTIENYIAKTVMPVNREIDHICVVAVHDILLRPTNMILEIAYLDRSEGTKVNVHRLPEEANVQDPSTLGPIIYLLYRPDHYDILYRDTQVHIPPVAAVPAPVELQINRVSFNPNFEEPVPAMQDTSAYTIDMSTLAMIPGLPSSTLSSMTDPFAPAPASPWGSQHFTPEVISAPPPSQPSPPQQQATVHPLRFSKYNFPNLHEMAPESNSAHDPPCTTNTFKNSHFNIAHYNNMNFQPEMYQPDAEEEVSSNGHSKIGGRKRSTEHCPGIKKEK</sequence>
<comment type="catalytic activity">
    <reaction evidence="1">
        <text>Thiol-dependent hydrolysis of ester, thioester, amide, peptide and isopeptide bonds formed by the C-terminal Gly of ubiquitin (a 76-residue protein attached to proteins as an intracellular targeting signal).</text>
        <dbReference type="EC" id="3.4.19.12"/>
    </reaction>
</comment>
<reference evidence="9" key="1">
    <citation type="submission" date="2019-06" db="EMBL/GenBank/DDBJ databases">
        <title>Draft genome sequence of the griseofulvin-producing fungus Xylaria cubensis strain G536.</title>
        <authorList>
            <person name="Mead M.E."/>
            <person name="Raja H.A."/>
            <person name="Steenwyk J.L."/>
            <person name="Knowles S.L."/>
            <person name="Oberlies N.H."/>
            <person name="Rokas A."/>
        </authorList>
    </citation>
    <scope>NUCLEOTIDE SEQUENCE [LARGE SCALE GENOMIC DNA]</scope>
    <source>
        <strain evidence="9">G536</strain>
    </source>
</reference>
<feature type="region of interest" description="Disordered" evidence="7">
    <location>
        <begin position="568"/>
        <end position="591"/>
    </location>
</feature>
<feature type="compositionally biased region" description="Pro residues" evidence="7">
    <location>
        <begin position="577"/>
        <end position="586"/>
    </location>
</feature>
<dbReference type="Pfam" id="PF10275">
    <property type="entry name" value="Peptidase_C65"/>
    <property type="match status" value="1"/>
</dbReference>
<keyword evidence="5" id="KW-0378">Hydrolase</keyword>
<dbReference type="Proteomes" id="UP000319160">
    <property type="component" value="Unassembled WGS sequence"/>
</dbReference>
<dbReference type="GO" id="GO:0006508">
    <property type="term" value="P:proteolysis"/>
    <property type="evidence" value="ECO:0007669"/>
    <property type="project" value="UniProtKB-KW"/>
</dbReference>